<dbReference type="Gene3D" id="3.30.200.20">
    <property type="entry name" value="Phosphorylase Kinase, domain 1"/>
    <property type="match status" value="1"/>
</dbReference>
<evidence type="ECO:0000313" key="3">
    <source>
        <dbReference type="EMBL" id="MBO8473485.1"/>
    </source>
</evidence>
<comment type="caution">
    <text evidence="3">The sequence shown here is derived from an EMBL/GenBank/DDBJ whole genome shotgun (WGS) entry which is preliminary data.</text>
</comment>
<dbReference type="Proteomes" id="UP000823604">
    <property type="component" value="Unassembled WGS sequence"/>
</dbReference>
<feature type="domain" description="Aminoglycoside phosphotransferase" evidence="1">
    <location>
        <begin position="27"/>
        <end position="255"/>
    </location>
</feature>
<gene>
    <name evidence="3" type="ORF">IAB81_07665</name>
</gene>
<reference evidence="3" key="1">
    <citation type="submission" date="2020-10" db="EMBL/GenBank/DDBJ databases">
        <authorList>
            <person name="Gilroy R."/>
        </authorList>
    </citation>
    <scope>NUCLEOTIDE SEQUENCE</scope>
    <source>
        <strain evidence="3">B1-8020</strain>
    </source>
</reference>
<organism evidence="3 4">
    <name type="scientific">Candidatus Merdivivens pullicola</name>
    <dbReference type="NCBI Taxonomy" id="2840872"/>
    <lineage>
        <taxon>Bacteria</taxon>
        <taxon>Pseudomonadati</taxon>
        <taxon>Bacteroidota</taxon>
        <taxon>Bacteroidia</taxon>
        <taxon>Bacteroidales</taxon>
        <taxon>Muribaculaceae</taxon>
        <taxon>Muribaculaceae incertae sedis</taxon>
        <taxon>Candidatus Merdivivens</taxon>
    </lineage>
</organism>
<dbReference type="Gene3D" id="3.90.1200.10">
    <property type="match status" value="1"/>
</dbReference>
<dbReference type="AlphaFoldDB" id="A0A9D9IJS5"/>
<name>A0A9D9IJS5_9BACT</name>
<feature type="domain" description="RapZ C-terminal" evidence="2">
    <location>
        <begin position="355"/>
        <end position="480"/>
    </location>
</feature>
<dbReference type="GO" id="GO:0005524">
    <property type="term" value="F:ATP binding"/>
    <property type="evidence" value="ECO:0007669"/>
    <property type="project" value="InterPro"/>
</dbReference>
<dbReference type="EMBL" id="JADIMA010000076">
    <property type="protein sequence ID" value="MBO8473485.1"/>
    <property type="molecule type" value="Genomic_DNA"/>
</dbReference>
<evidence type="ECO:0000259" key="2">
    <source>
        <dbReference type="Pfam" id="PF22740"/>
    </source>
</evidence>
<dbReference type="PANTHER" id="PTHR30448:SF0">
    <property type="entry name" value="RNASE ADAPTER PROTEIN RAPZ"/>
    <property type="match status" value="1"/>
</dbReference>
<protein>
    <submittedName>
        <fullName evidence="3">Phosphotransferase</fullName>
    </submittedName>
</protein>
<dbReference type="InterPro" id="IPR011009">
    <property type="entry name" value="Kinase-like_dom_sf"/>
</dbReference>
<dbReference type="Pfam" id="PF22740">
    <property type="entry name" value="PapZ_C"/>
    <property type="match status" value="1"/>
</dbReference>
<accession>A0A9D9IJS5</accession>
<evidence type="ECO:0000259" key="1">
    <source>
        <dbReference type="Pfam" id="PF01636"/>
    </source>
</evidence>
<sequence>MMEKLDKLVDLYVSYAGTGPVSSEPLPVSGSNRKYFRLTGKDGKSVIGTSGESSVENRVFVETDRHLASKGVRVPEIYAVSGDFSVYLQEDLGNESLFDAVSSGRLHGEYGENEAALLETAVRKLPLIGVKGAEGFDFSACTGGSGFGRKNIFYDLNYFKYCFLKLTGAIFDENRLEDDFEALADRLLQADCRYFVYRDFQSRNIMLEGDRPCFIDFQGARKGPLEYDLASFVWQARAGYPDDLRKRLVNAYLDELSGLLQVDRTVFMARLRVFVFFRMLQVLGAYGYRGIFEGKRHFKSSIPYALKNMRGLFAPEFLGCPVESLRKVAGGDLEGAVPYIRELMSSSYWKAACLEVEIYSFSYKKGLPADRSGNGGGYVFDCRGILNPGRFEQYASLDGRDEAVARFIEEKTEMPVFLENVFSLIDMHVETFIARGFEHLFVAFGCTGGRHRSVYCAERLASHLEEKYGVRIRLVHREMEALG</sequence>
<dbReference type="InterPro" id="IPR002575">
    <property type="entry name" value="Aminoglycoside_PTrfase"/>
</dbReference>
<proteinExistence type="predicted"/>
<dbReference type="InterPro" id="IPR005337">
    <property type="entry name" value="RapZ-like"/>
</dbReference>
<dbReference type="SUPFAM" id="SSF56112">
    <property type="entry name" value="Protein kinase-like (PK-like)"/>
    <property type="match status" value="1"/>
</dbReference>
<reference evidence="3" key="2">
    <citation type="journal article" date="2021" name="PeerJ">
        <title>Extensive microbial diversity within the chicken gut microbiome revealed by metagenomics and culture.</title>
        <authorList>
            <person name="Gilroy R."/>
            <person name="Ravi A."/>
            <person name="Getino M."/>
            <person name="Pursley I."/>
            <person name="Horton D.L."/>
            <person name="Alikhan N.F."/>
            <person name="Baker D."/>
            <person name="Gharbi K."/>
            <person name="Hall N."/>
            <person name="Watson M."/>
            <person name="Adriaenssens E.M."/>
            <person name="Foster-Nyarko E."/>
            <person name="Jarju S."/>
            <person name="Secka A."/>
            <person name="Antonio M."/>
            <person name="Oren A."/>
            <person name="Chaudhuri R.R."/>
            <person name="La Ragione R."/>
            <person name="Hildebrand F."/>
            <person name="Pallen M.J."/>
        </authorList>
    </citation>
    <scope>NUCLEOTIDE SEQUENCE</scope>
    <source>
        <strain evidence="3">B1-8020</strain>
    </source>
</reference>
<dbReference type="Pfam" id="PF01636">
    <property type="entry name" value="APH"/>
    <property type="match status" value="1"/>
</dbReference>
<dbReference type="InterPro" id="IPR053931">
    <property type="entry name" value="RapZ_C"/>
</dbReference>
<dbReference type="PANTHER" id="PTHR30448">
    <property type="entry name" value="RNASE ADAPTER PROTEIN RAPZ"/>
    <property type="match status" value="1"/>
</dbReference>
<evidence type="ECO:0000313" key="4">
    <source>
        <dbReference type="Proteomes" id="UP000823604"/>
    </source>
</evidence>